<evidence type="ECO:0000256" key="7">
    <source>
        <dbReference type="ARBA" id="ARBA00022840"/>
    </source>
</evidence>
<dbReference type="InterPro" id="IPR004424">
    <property type="entry name" value="IspE"/>
</dbReference>
<evidence type="ECO:0000313" key="12">
    <source>
        <dbReference type="EMBL" id="SFC48971.1"/>
    </source>
</evidence>
<dbReference type="GO" id="GO:0016114">
    <property type="term" value="P:terpenoid biosynthetic process"/>
    <property type="evidence" value="ECO:0007669"/>
    <property type="project" value="UniProtKB-UniRule"/>
</dbReference>
<feature type="domain" description="GHMP kinase C-terminal" evidence="11">
    <location>
        <begin position="204"/>
        <end position="250"/>
    </location>
</feature>
<comment type="catalytic activity">
    <reaction evidence="9">
        <text>4-CDP-2-C-methyl-D-erythritol + ATP = 4-CDP-2-C-methyl-D-erythritol 2-phosphate + ADP + H(+)</text>
        <dbReference type="Rhea" id="RHEA:18437"/>
        <dbReference type="ChEBI" id="CHEBI:15378"/>
        <dbReference type="ChEBI" id="CHEBI:30616"/>
        <dbReference type="ChEBI" id="CHEBI:57823"/>
        <dbReference type="ChEBI" id="CHEBI:57919"/>
        <dbReference type="ChEBI" id="CHEBI:456216"/>
        <dbReference type="EC" id="2.7.1.148"/>
    </reaction>
</comment>
<evidence type="ECO:0000256" key="1">
    <source>
        <dbReference type="ARBA" id="ARBA00009684"/>
    </source>
</evidence>
<dbReference type="PANTHER" id="PTHR43527">
    <property type="entry name" value="4-DIPHOSPHOCYTIDYL-2-C-METHYL-D-ERYTHRITOL KINASE, CHLOROPLASTIC"/>
    <property type="match status" value="1"/>
</dbReference>
<dbReference type="Gene3D" id="3.30.230.10">
    <property type="match status" value="1"/>
</dbReference>
<evidence type="ECO:0000256" key="4">
    <source>
        <dbReference type="ARBA" id="ARBA00022679"/>
    </source>
</evidence>
<organism evidence="12 13">
    <name type="scientific">Parapedobacter composti</name>
    <dbReference type="NCBI Taxonomy" id="623281"/>
    <lineage>
        <taxon>Bacteria</taxon>
        <taxon>Pseudomonadati</taxon>
        <taxon>Bacteroidota</taxon>
        <taxon>Sphingobacteriia</taxon>
        <taxon>Sphingobacteriales</taxon>
        <taxon>Sphingobacteriaceae</taxon>
        <taxon>Parapedobacter</taxon>
    </lineage>
</organism>
<dbReference type="PANTHER" id="PTHR43527:SF2">
    <property type="entry name" value="4-DIPHOSPHOCYTIDYL-2-C-METHYL-D-ERYTHRITOL KINASE, CHLOROPLASTIC"/>
    <property type="match status" value="1"/>
</dbReference>
<dbReference type="InterPro" id="IPR036554">
    <property type="entry name" value="GHMP_kinase_C_sf"/>
</dbReference>
<name>A0A1I1JLC3_9SPHI</name>
<dbReference type="InterPro" id="IPR014721">
    <property type="entry name" value="Ribsml_uS5_D2-typ_fold_subgr"/>
</dbReference>
<dbReference type="GO" id="GO:0019288">
    <property type="term" value="P:isopentenyl diphosphate biosynthetic process, methylerythritol 4-phosphate pathway"/>
    <property type="evidence" value="ECO:0007669"/>
    <property type="project" value="UniProtKB-UniRule"/>
</dbReference>
<dbReference type="UniPathway" id="UPA00056">
    <property type="reaction ID" value="UER00094"/>
</dbReference>
<dbReference type="AlphaFoldDB" id="A0A1I1JLC3"/>
<dbReference type="Pfam" id="PF00288">
    <property type="entry name" value="GHMP_kinases_N"/>
    <property type="match status" value="1"/>
</dbReference>
<keyword evidence="9" id="KW-0414">Isoprene biosynthesis</keyword>
<evidence type="ECO:0000256" key="8">
    <source>
        <dbReference type="ARBA" id="ARBA00032554"/>
    </source>
</evidence>
<dbReference type="SUPFAM" id="SSF54211">
    <property type="entry name" value="Ribosomal protein S5 domain 2-like"/>
    <property type="match status" value="1"/>
</dbReference>
<evidence type="ECO:0000256" key="6">
    <source>
        <dbReference type="ARBA" id="ARBA00022777"/>
    </source>
</evidence>
<feature type="active site" evidence="9">
    <location>
        <position position="8"/>
    </location>
</feature>
<feature type="binding site" evidence="9">
    <location>
        <begin position="90"/>
        <end position="100"/>
    </location>
    <ligand>
        <name>ATP</name>
        <dbReference type="ChEBI" id="CHEBI:30616"/>
    </ligand>
</feature>
<dbReference type="Proteomes" id="UP000199577">
    <property type="component" value="Unassembled WGS sequence"/>
</dbReference>
<evidence type="ECO:0000256" key="2">
    <source>
        <dbReference type="ARBA" id="ARBA00012052"/>
    </source>
</evidence>
<dbReference type="GO" id="GO:0005524">
    <property type="term" value="F:ATP binding"/>
    <property type="evidence" value="ECO:0007669"/>
    <property type="project" value="UniProtKB-UniRule"/>
</dbReference>
<comment type="pathway">
    <text evidence="9">Isoprenoid biosynthesis; isopentenyl diphosphate biosynthesis via DXP pathway; isopentenyl diphosphate from 1-deoxy-D-xylulose 5-phosphate: step 3/6.</text>
</comment>
<comment type="function">
    <text evidence="9">Catalyzes the phosphorylation of the position 2 hydroxy group of 4-diphosphocytidyl-2C-methyl-D-erythritol.</text>
</comment>
<evidence type="ECO:0000256" key="5">
    <source>
        <dbReference type="ARBA" id="ARBA00022741"/>
    </source>
</evidence>
<dbReference type="InterPro" id="IPR006204">
    <property type="entry name" value="GHMP_kinase_N_dom"/>
</dbReference>
<proteinExistence type="inferred from homology"/>
<keyword evidence="5 9" id="KW-0547">Nucleotide-binding</keyword>
<evidence type="ECO:0000256" key="3">
    <source>
        <dbReference type="ARBA" id="ARBA00017473"/>
    </source>
</evidence>
<dbReference type="HAMAP" id="MF_00061">
    <property type="entry name" value="IspE"/>
    <property type="match status" value="1"/>
</dbReference>
<dbReference type="EMBL" id="FOLL01000012">
    <property type="protein sequence ID" value="SFC48971.1"/>
    <property type="molecule type" value="Genomic_DNA"/>
</dbReference>
<dbReference type="EC" id="2.7.1.148" evidence="2 9"/>
<dbReference type="SUPFAM" id="SSF55060">
    <property type="entry name" value="GHMP Kinase, C-terminal domain"/>
    <property type="match status" value="1"/>
</dbReference>
<keyword evidence="6 9" id="KW-0418">Kinase</keyword>
<sequence length="267" mass="29224">MIAFPNAKINIGLQVLNRRDDGYHNLETVFYPLKLYDALEIVEAGKLQFSVSGVPIPADGRDNLCVRAYRLLQDVYDLPPVHIYLHKVIPIGAGLGGGSADAAFLLKLANQQFGLRLDEPALISYARQLGADCPFFIRNTPVLATGIGDIFNQVQVDLSPYHLVLVKPDVYVSTATAYGTVSPEPASKHLAAAIMQPVETWRDTIFNDFEPGIFARYPEIAAIKALLYEQGAVYAAMSGSGSSVYGLFAERVVLEGLNSSHQLYYID</sequence>
<dbReference type="PIRSF" id="PIRSF010376">
    <property type="entry name" value="IspE"/>
    <property type="match status" value="1"/>
</dbReference>
<gene>
    <name evidence="9" type="primary">ispE</name>
    <name evidence="12" type="ORF">SAMN05421747_11291</name>
</gene>
<keyword evidence="4 9" id="KW-0808">Transferase</keyword>
<evidence type="ECO:0000256" key="9">
    <source>
        <dbReference type="HAMAP-Rule" id="MF_00061"/>
    </source>
</evidence>
<accession>A0A1I1JLC3</accession>
<dbReference type="RefSeq" id="WP_090974056.1">
    <property type="nucleotide sequence ID" value="NZ_FOLL01000012.1"/>
</dbReference>
<dbReference type="InterPro" id="IPR013750">
    <property type="entry name" value="GHMP_kinase_C_dom"/>
</dbReference>
<comment type="similarity">
    <text evidence="1 9">Belongs to the GHMP kinase family. IspE subfamily.</text>
</comment>
<dbReference type="OrthoDB" id="9809438at2"/>
<dbReference type="InterPro" id="IPR020568">
    <property type="entry name" value="Ribosomal_Su5_D2-typ_SF"/>
</dbReference>
<evidence type="ECO:0000259" key="11">
    <source>
        <dbReference type="Pfam" id="PF08544"/>
    </source>
</evidence>
<feature type="active site" evidence="9">
    <location>
        <position position="132"/>
    </location>
</feature>
<feature type="domain" description="GHMP kinase N-terminal" evidence="10">
    <location>
        <begin position="63"/>
        <end position="137"/>
    </location>
</feature>
<keyword evidence="7 9" id="KW-0067">ATP-binding</keyword>
<dbReference type="GO" id="GO:0050515">
    <property type="term" value="F:4-(cytidine 5'-diphospho)-2-C-methyl-D-erythritol kinase activity"/>
    <property type="evidence" value="ECO:0007669"/>
    <property type="project" value="UniProtKB-UniRule"/>
</dbReference>
<dbReference type="STRING" id="623281.SAMN05421747_11291"/>
<dbReference type="NCBIfam" id="TIGR00154">
    <property type="entry name" value="ispE"/>
    <property type="match status" value="1"/>
</dbReference>
<evidence type="ECO:0000259" key="10">
    <source>
        <dbReference type="Pfam" id="PF00288"/>
    </source>
</evidence>
<keyword evidence="13" id="KW-1185">Reference proteome</keyword>
<evidence type="ECO:0000313" key="13">
    <source>
        <dbReference type="Proteomes" id="UP000199577"/>
    </source>
</evidence>
<dbReference type="Pfam" id="PF08544">
    <property type="entry name" value="GHMP_kinases_C"/>
    <property type="match status" value="1"/>
</dbReference>
<reference evidence="13" key="1">
    <citation type="submission" date="2016-10" db="EMBL/GenBank/DDBJ databases">
        <authorList>
            <person name="Varghese N."/>
            <person name="Submissions S."/>
        </authorList>
    </citation>
    <scope>NUCLEOTIDE SEQUENCE [LARGE SCALE GENOMIC DNA]</scope>
    <source>
        <strain evidence="13">DSM 22900</strain>
    </source>
</reference>
<protein>
    <recommendedName>
        <fullName evidence="3 9">4-diphosphocytidyl-2-C-methyl-D-erythritol kinase</fullName>
        <shortName evidence="9">CMK</shortName>
        <ecNumber evidence="2 9">2.7.1.148</ecNumber>
    </recommendedName>
    <alternativeName>
        <fullName evidence="8 9">4-(cytidine-5'-diphospho)-2-C-methyl-D-erythritol kinase</fullName>
    </alternativeName>
</protein>
<dbReference type="Gene3D" id="3.30.70.890">
    <property type="entry name" value="GHMP kinase, C-terminal domain"/>
    <property type="match status" value="1"/>
</dbReference>